<feature type="region of interest" description="Disordered" evidence="1">
    <location>
        <begin position="142"/>
        <end position="165"/>
    </location>
</feature>
<feature type="compositionally biased region" description="Basic and acidic residues" evidence="1">
    <location>
        <begin position="1"/>
        <end position="15"/>
    </location>
</feature>
<evidence type="ECO:0000259" key="2">
    <source>
        <dbReference type="Pfam" id="PF00856"/>
    </source>
</evidence>
<dbReference type="Proteomes" id="UP001355207">
    <property type="component" value="Chromosome 11"/>
</dbReference>
<accession>A0AAX4K7F0</accession>
<dbReference type="Gene3D" id="1.25.40.10">
    <property type="entry name" value="Tetratricopeptide repeat domain"/>
    <property type="match status" value="1"/>
</dbReference>
<evidence type="ECO:0000313" key="4">
    <source>
        <dbReference type="Proteomes" id="UP001355207"/>
    </source>
</evidence>
<dbReference type="InterPro" id="IPR001214">
    <property type="entry name" value="SET_dom"/>
</dbReference>
<dbReference type="PANTHER" id="PTHR47332:SF4">
    <property type="entry name" value="SET DOMAIN-CONTAINING PROTEIN 5"/>
    <property type="match status" value="1"/>
</dbReference>
<dbReference type="InterPro" id="IPR046341">
    <property type="entry name" value="SET_dom_sf"/>
</dbReference>
<dbReference type="CDD" id="cd20071">
    <property type="entry name" value="SET_SMYD"/>
    <property type="match status" value="1"/>
</dbReference>
<dbReference type="Pfam" id="PF00856">
    <property type="entry name" value="SET"/>
    <property type="match status" value="1"/>
</dbReference>
<dbReference type="InterPro" id="IPR011990">
    <property type="entry name" value="TPR-like_helical_dom_sf"/>
</dbReference>
<organism evidence="3 4">
    <name type="scientific">Kwoniella dendrophila CBS 6074</name>
    <dbReference type="NCBI Taxonomy" id="1295534"/>
    <lineage>
        <taxon>Eukaryota</taxon>
        <taxon>Fungi</taxon>
        <taxon>Dikarya</taxon>
        <taxon>Basidiomycota</taxon>
        <taxon>Agaricomycotina</taxon>
        <taxon>Tremellomycetes</taxon>
        <taxon>Tremellales</taxon>
        <taxon>Cryptococcaceae</taxon>
        <taxon>Kwoniella</taxon>
    </lineage>
</organism>
<feature type="region of interest" description="Disordered" evidence="1">
    <location>
        <begin position="1"/>
        <end position="23"/>
    </location>
</feature>
<gene>
    <name evidence="3" type="ORF">L201_008013</name>
</gene>
<dbReference type="InterPro" id="IPR053185">
    <property type="entry name" value="SET_domain_protein"/>
</dbReference>
<evidence type="ECO:0000256" key="1">
    <source>
        <dbReference type="SAM" id="MobiDB-lite"/>
    </source>
</evidence>
<dbReference type="AlphaFoldDB" id="A0AAX4K7F0"/>
<dbReference type="GeneID" id="91098681"/>
<proteinExistence type="predicted"/>
<dbReference type="RefSeq" id="XP_066079811.1">
    <property type="nucleotide sequence ID" value="XM_066223714.1"/>
</dbReference>
<feature type="compositionally biased region" description="Low complexity" evidence="1">
    <location>
        <begin position="144"/>
        <end position="164"/>
    </location>
</feature>
<protein>
    <recommendedName>
        <fullName evidence="2">SET domain-containing protein</fullName>
    </recommendedName>
</protein>
<dbReference type="EMBL" id="CP144108">
    <property type="protein sequence ID" value="WWC93049.1"/>
    <property type="molecule type" value="Genomic_DNA"/>
</dbReference>
<dbReference type="PANTHER" id="PTHR47332">
    <property type="entry name" value="SET DOMAIN-CONTAINING PROTEIN 5"/>
    <property type="match status" value="1"/>
</dbReference>
<sequence length="474" mass="54037">MWKANVHVEHTEPPSKQHVNIPPIPPLTDRFQLLFNPEEKSQPSISTSILTSLPDPPSYVYPVKQIYQPRPPSQLRPTLLKYPVTCPPWVAREQKRLGHDQYKPRSHPHIPHRAASAIYTGLPIQPKSEQLTVVRNESSRAIYPLSTPPRSASPPTSSSPLNPSYSEHFSCQVDSYDGKQIGLTATKSIRKGTLIIKEAPLIKIPLDHIDEHVTYDHIHQPYSLLPGKKKRIFNSLHKRTDEDAEKDDLVNIVETNSIPLQGDPNQEAKALGIFKTICRVNHSCIPNSGWNLYAYTDIPSGSEITASYIDDVTICTSERQERLLAGYGFECICSACSKTHTQKLKSDTNLSMYNYFKEKWNNSSIKIYAKSLSKALNELDEAWSILKQEKKYDEFGEIYDQFFRVYAVHGKLEELKGMAKKALEHYEVIWGSEKAKRFTDYAKFIEDPTQFMDWGILLTSGNGQKDKKVKKRKI</sequence>
<feature type="domain" description="SET" evidence="2">
    <location>
        <begin position="181"/>
        <end position="308"/>
    </location>
</feature>
<dbReference type="Gene3D" id="2.170.270.10">
    <property type="entry name" value="SET domain"/>
    <property type="match status" value="1"/>
</dbReference>
<dbReference type="SUPFAM" id="SSF82199">
    <property type="entry name" value="SET domain"/>
    <property type="match status" value="1"/>
</dbReference>
<evidence type="ECO:0000313" key="3">
    <source>
        <dbReference type="EMBL" id="WWC93049.1"/>
    </source>
</evidence>
<keyword evidence="4" id="KW-1185">Reference proteome</keyword>
<reference evidence="3 4" key="1">
    <citation type="submission" date="2024-01" db="EMBL/GenBank/DDBJ databases">
        <title>Comparative genomics of Cryptococcus and Kwoniella reveals pathogenesis evolution and contrasting modes of karyotype evolution via chromosome fusion or intercentromeric recombination.</title>
        <authorList>
            <person name="Coelho M.A."/>
            <person name="David-Palma M."/>
            <person name="Shea T."/>
            <person name="Bowers K."/>
            <person name="McGinley-Smith S."/>
            <person name="Mohammad A.W."/>
            <person name="Gnirke A."/>
            <person name="Yurkov A.M."/>
            <person name="Nowrousian M."/>
            <person name="Sun S."/>
            <person name="Cuomo C.A."/>
            <person name="Heitman J."/>
        </authorList>
    </citation>
    <scope>NUCLEOTIDE SEQUENCE [LARGE SCALE GENOMIC DNA]</scope>
    <source>
        <strain evidence="3 4">CBS 6074</strain>
    </source>
</reference>
<name>A0AAX4K7F0_9TREE</name>